<keyword evidence="3" id="KW-1185">Reference proteome</keyword>
<feature type="compositionally biased region" description="Polar residues" evidence="1">
    <location>
        <begin position="1"/>
        <end position="17"/>
    </location>
</feature>
<dbReference type="VEuPathDB" id="VectorBase:LOC119185182"/>
<comment type="caution">
    <text evidence="2">The sequence shown here is derived from an EMBL/GenBank/DDBJ whole genome shotgun (WGS) entry which is preliminary data.</text>
</comment>
<sequence>MSATSTFSTSDEPSTGDQLVFKRRKLSENQYVSERPSKRAFSMTDTTKRVMYSALAGSNGVKKTVSPMSNNKPNSAKKLVIKNFGKSETHPSDKRLRFCVSDFVLVTVRFSDNAAW</sequence>
<reference evidence="2" key="1">
    <citation type="journal article" date="2020" name="Cell">
        <title>Large-Scale Comparative Analyses of Tick Genomes Elucidate Their Genetic Diversity and Vector Capacities.</title>
        <authorList>
            <consortium name="Tick Genome and Microbiome Consortium (TIGMIC)"/>
            <person name="Jia N."/>
            <person name="Wang J."/>
            <person name="Shi W."/>
            <person name="Du L."/>
            <person name="Sun Y."/>
            <person name="Zhan W."/>
            <person name="Jiang J.F."/>
            <person name="Wang Q."/>
            <person name="Zhang B."/>
            <person name="Ji P."/>
            <person name="Bell-Sakyi L."/>
            <person name="Cui X.M."/>
            <person name="Yuan T.T."/>
            <person name="Jiang B.G."/>
            <person name="Yang W.F."/>
            <person name="Lam T.T."/>
            <person name="Chang Q.C."/>
            <person name="Ding S.J."/>
            <person name="Wang X.J."/>
            <person name="Zhu J.G."/>
            <person name="Ruan X.D."/>
            <person name="Zhao L."/>
            <person name="Wei J.T."/>
            <person name="Ye R.Z."/>
            <person name="Que T.C."/>
            <person name="Du C.H."/>
            <person name="Zhou Y.H."/>
            <person name="Cheng J.X."/>
            <person name="Dai P.F."/>
            <person name="Guo W.B."/>
            <person name="Han X.H."/>
            <person name="Huang E.J."/>
            <person name="Li L.F."/>
            <person name="Wei W."/>
            <person name="Gao Y.C."/>
            <person name="Liu J.Z."/>
            <person name="Shao H.Z."/>
            <person name="Wang X."/>
            <person name="Wang C.C."/>
            <person name="Yang T.C."/>
            <person name="Huo Q.B."/>
            <person name="Li W."/>
            <person name="Chen H.Y."/>
            <person name="Chen S.E."/>
            <person name="Zhou L.G."/>
            <person name="Ni X.B."/>
            <person name="Tian J.H."/>
            <person name="Sheng Y."/>
            <person name="Liu T."/>
            <person name="Pan Y.S."/>
            <person name="Xia L.Y."/>
            <person name="Li J."/>
            <person name="Zhao F."/>
            <person name="Cao W.C."/>
        </authorList>
    </citation>
    <scope>NUCLEOTIDE SEQUENCE</scope>
    <source>
        <strain evidence="2">Rmic-2018</strain>
    </source>
</reference>
<accession>A0A9J6F163</accession>
<evidence type="ECO:0000313" key="2">
    <source>
        <dbReference type="EMBL" id="KAH8040225.1"/>
    </source>
</evidence>
<evidence type="ECO:0000256" key="1">
    <source>
        <dbReference type="SAM" id="MobiDB-lite"/>
    </source>
</evidence>
<proteinExistence type="predicted"/>
<feature type="region of interest" description="Disordered" evidence="1">
    <location>
        <begin position="1"/>
        <end position="20"/>
    </location>
</feature>
<gene>
    <name evidence="2" type="ORF">HPB51_009773</name>
</gene>
<dbReference type="EMBL" id="JABSTU010000001">
    <property type="protein sequence ID" value="KAH8040225.1"/>
    <property type="molecule type" value="Genomic_DNA"/>
</dbReference>
<dbReference type="Proteomes" id="UP000821866">
    <property type="component" value="Chromosome 1"/>
</dbReference>
<reference evidence="2" key="2">
    <citation type="submission" date="2021-09" db="EMBL/GenBank/DDBJ databases">
        <authorList>
            <person name="Jia N."/>
            <person name="Wang J."/>
            <person name="Shi W."/>
            <person name="Du L."/>
            <person name="Sun Y."/>
            <person name="Zhan W."/>
            <person name="Jiang J."/>
            <person name="Wang Q."/>
            <person name="Zhang B."/>
            <person name="Ji P."/>
            <person name="Sakyi L.B."/>
            <person name="Cui X."/>
            <person name="Yuan T."/>
            <person name="Jiang B."/>
            <person name="Yang W."/>
            <person name="Lam T.T.-Y."/>
            <person name="Chang Q."/>
            <person name="Ding S."/>
            <person name="Wang X."/>
            <person name="Zhu J."/>
            <person name="Ruan X."/>
            <person name="Zhao L."/>
            <person name="Wei J."/>
            <person name="Que T."/>
            <person name="Du C."/>
            <person name="Cheng J."/>
            <person name="Dai P."/>
            <person name="Han X."/>
            <person name="Huang E."/>
            <person name="Gao Y."/>
            <person name="Liu J."/>
            <person name="Shao H."/>
            <person name="Ye R."/>
            <person name="Li L."/>
            <person name="Wei W."/>
            <person name="Wang X."/>
            <person name="Wang C."/>
            <person name="Huo Q."/>
            <person name="Li W."/>
            <person name="Guo W."/>
            <person name="Chen H."/>
            <person name="Chen S."/>
            <person name="Zhou L."/>
            <person name="Zhou L."/>
            <person name="Ni X."/>
            <person name="Tian J."/>
            <person name="Zhou Y."/>
            <person name="Sheng Y."/>
            <person name="Liu T."/>
            <person name="Pan Y."/>
            <person name="Xia L."/>
            <person name="Li J."/>
            <person name="Zhao F."/>
            <person name="Cao W."/>
        </authorList>
    </citation>
    <scope>NUCLEOTIDE SEQUENCE</scope>
    <source>
        <strain evidence="2">Rmic-2018</strain>
        <tissue evidence="2">Larvae</tissue>
    </source>
</reference>
<evidence type="ECO:0000313" key="3">
    <source>
        <dbReference type="Proteomes" id="UP000821866"/>
    </source>
</evidence>
<protein>
    <submittedName>
        <fullName evidence="2">Uncharacterized protein</fullName>
    </submittedName>
</protein>
<organism evidence="2 3">
    <name type="scientific">Rhipicephalus microplus</name>
    <name type="common">Cattle tick</name>
    <name type="synonym">Boophilus microplus</name>
    <dbReference type="NCBI Taxonomy" id="6941"/>
    <lineage>
        <taxon>Eukaryota</taxon>
        <taxon>Metazoa</taxon>
        <taxon>Ecdysozoa</taxon>
        <taxon>Arthropoda</taxon>
        <taxon>Chelicerata</taxon>
        <taxon>Arachnida</taxon>
        <taxon>Acari</taxon>
        <taxon>Parasitiformes</taxon>
        <taxon>Ixodida</taxon>
        <taxon>Ixodoidea</taxon>
        <taxon>Ixodidae</taxon>
        <taxon>Rhipicephalinae</taxon>
        <taxon>Rhipicephalus</taxon>
        <taxon>Boophilus</taxon>
    </lineage>
</organism>
<dbReference type="AlphaFoldDB" id="A0A9J6F163"/>
<name>A0A9J6F163_RHIMP</name>